<dbReference type="HOGENOM" id="CLU_027174_0_0_5"/>
<evidence type="ECO:0000256" key="9">
    <source>
        <dbReference type="NCBIfam" id="TIGR01015"/>
    </source>
</evidence>
<feature type="active site" description="Proton acceptor" evidence="10">
    <location>
        <position position="289"/>
    </location>
</feature>
<gene>
    <name evidence="14" type="ORF">A11S_1337</name>
</gene>
<evidence type="ECO:0000259" key="12">
    <source>
        <dbReference type="Pfam" id="PF04209"/>
    </source>
</evidence>
<feature type="binding site" evidence="11">
    <location>
        <position position="347"/>
    </location>
    <ligand>
        <name>homogentisate</name>
        <dbReference type="ChEBI" id="CHEBI:16169"/>
    </ligand>
</feature>
<comment type="cofactor">
    <cofactor evidence="1 11">
        <name>Fe cation</name>
        <dbReference type="ChEBI" id="CHEBI:24875"/>
    </cofactor>
</comment>
<dbReference type="GO" id="GO:0006572">
    <property type="term" value="P:L-tyrosine catabolic process"/>
    <property type="evidence" value="ECO:0007669"/>
    <property type="project" value="UniProtKB-UniRule"/>
</dbReference>
<dbReference type="GO" id="GO:0046872">
    <property type="term" value="F:metal ion binding"/>
    <property type="evidence" value="ECO:0007669"/>
    <property type="project" value="UniProtKB-KW"/>
</dbReference>
<dbReference type="CDD" id="cd07000">
    <property type="entry name" value="cupin_HGO_N"/>
    <property type="match status" value="1"/>
</dbReference>
<evidence type="ECO:0000256" key="11">
    <source>
        <dbReference type="PIRSR" id="PIRSR605708-2"/>
    </source>
</evidence>
<feature type="binding site" evidence="11">
    <location>
        <position position="372"/>
    </location>
    <ligand>
        <name>homogentisate</name>
        <dbReference type="ChEBI" id="CHEBI:16169"/>
    </ligand>
</feature>
<evidence type="ECO:0000313" key="15">
    <source>
        <dbReference type="Proteomes" id="UP000011932"/>
    </source>
</evidence>
<evidence type="ECO:0000256" key="6">
    <source>
        <dbReference type="ARBA" id="ARBA00023002"/>
    </source>
</evidence>
<evidence type="ECO:0000256" key="10">
    <source>
        <dbReference type="PIRSR" id="PIRSR605708-1"/>
    </source>
</evidence>
<sequence>MTAHDPQYMSGFGNEFATESLPGALPVGQNSPQKPPYGLYAEQLTGAPFTAPRATNKRSWLYRILPSVCHKPYEAYKHPTLFSTPFNGTDTPSSQLRWDPHPIPAKGVDWVDSLFTVAGNGDADAWAGLAVHLYACNAAMHNRFFYNADGEMLIVPQQGTLRLKTEMGIIDCAPGEIAVIPRGIKFAVDLPTGAARGYVCENYGQPFQLPDLGPIGANGLANPRDFLTPTAWYEDKEGDYEVIAKFCGKTWRADYTHSVLNVVAWHGNYAPYKYDLKNFNTINSVSFDHPDPSIFTVLTSPSHPAGTANVDFVIFPPRWMVAENTFRPPYFHRNLMSEFMGLIFGVYDGKESEEGGEFAPGGCSLHNCMCGHGPDADVVEKASNATLNPVKLDGTLAFMFESKYTMRPTEQALKSKTLQKEYYKAWATIPKLFTGSK</sequence>
<dbReference type="KEGG" id="man:A11S_1337"/>
<feature type="binding site" evidence="11">
    <location>
        <position position="372"/>
    </location>
    <ligand>
        <name>Fe cation</name>
        <dbReference type="ChEBI" id="CHEBI:24875"/>
    </ligand>
</feature>
<evidence type="ECO:0000256" key="2">
    <source>
        <dbReference type="ARBA" id="ARBA00007757"/>
    </source>
</evidence>
<keyword evidence="7 11" id="KW-0408">Iron</keyword>
<feature type="binding site" evidence="11">
    <location>
        <position position="332"/>
    </location>
    <ligand>
        <name>Fe cation</name>
        <dbReference type="ChEBI" id="CHEBI:24875"/>
    </ligand>
</feature>
<dbReference type="PANTHER" id="PTHR11056">
    <property type="entry name" value="HOMOGENTISATE 1,2-DIOXYGENASE"/>
    <property type="match status" value="1"/>
</dbReference>
<dbReference type="NCBIfam" id="TIGR01015">
    <property type="entry name" value="hmgA"/>
    <property type="match status" value="1"/>
</dbReference>
<accession>M4VJC0</accession>
<keyword evidence="4" id="KW-0828">Tyrosine catabolism</keyword>
<dbReference type="RefSeq" id="WP_015467681.1">
    <property type="nucleotide sequence ID" value="NC_020812.1"/>
</dbReference>
<feature type="domain" description="Homogentisate 1,2-dioxygenase C-terminal" evidence="12">
    <location>
        <begin position="277"/>
        <end position="431"/>
    </location>
</feature>
<dbReference type="GO" id="GO:0005737">
    <property type="term" value="C:cytoplasm"/>
    <property type="evidence" value="ECO:0007669"/>
    <property type="project" value="TreeGrafter"/>
</dbReference>
<dbReference type="Proteomes" id="UP000011932">
    <property type="component" value="Chromosome"/>
</dbReference>
<dbReference type="Gene3D" id="2.60.120.10">
    <property type="entry name" value="Jelly Rolls"/>
    <property type="match status" value="1"/>
</dbReference>
<dbReference type="OrthoDB" id="9811253at2"/>
<dbReference type="GO" id="GO:0004411">
    <property type="term" value="F:homogentisate 1,2-dioxygenase activity"/>
    <property type="evidence" value="ECO:0007669"/>
    <property type="project" value="UniProtKB-UniRule"/>
</dbReference>
<dbReference type="InterPro" id="IPR014710">
    <property type="entry name" value="RmlC-like_jellyroll"/>
</dbReference>
<keyword evidence="3 11" id="KW-0479">Metal-binding</keyword>
<keyword evidence="6 14" id="KW-0560">Oxidoreductase</keyword>
<dbReference type="EC" id="1.13.11.5" evidence="9"/>
<keyword evidence="8" id="KW-0585">Phenylalanine catabolism</keyword>
<feature type="domain" description="Homogentisate 1,2-dioxygenase N-terminal" evidence="13">
    <location>
        <begin position="7"/>
        <end position="276"/>
    </location>
</feature>
<dbReference type="PATRIC" id="fig|349215.9.peg.1287"/>
<evidence type="ECO:0000313" key="14">
    <source>
        <dbReference type="EMBL" id="AGH98146.1"/>
    </source>
</evidence>
<dbReference type="AlphaFoldDB" id="M4VJC0"/>
<name>M4VJC0_9BACT</name>
<evidence type="ECO:0000256" key="5">
    <source>
        <dbReference type="ARBA" id="ARBA00022964"/>
    </source>
</evidence>
<dbReference type="FunFam" id="2.60.120.10:FF:000034">
    <property type="entry name" value="Homogentisate 1,2-dioxygenase"/>
    <property type="match status" value="1"/>
</dbReference>
<dbReference type="InterPro" id="IPR046451">
    <property type="entry name" value="HgmA_C"/>
</dbReference>
<dbReference type="InterPro" id="IPR011051">
    <property type="entry name" value="RmlC_Cupin_sf"/>
</dbReference>
<dbReference type="InterPro" id="IPR046452">
    <property type="entry name" value="HgmA_N"/>
</dbReference>
<evidence type="ECO:0000256" key="1">
    <source>
        <dbReference type="ARBA" id="ARBA00001962"/>
    </source>
</evidence>
<dbReference type="SUPFAM" id="SSF51182">
    <property type="entry name" value="RmlC-like cupins"/>
    <property type="match status" value="1"/>
</dbReference>
<feature type="binding site" evidence="11">
    <location>
        <position position="338"/>
    </location>
    <ligand>
        <name>Fe cation</name>
        <dbReference type="ChEBI" id="CHEBI:24875"/>
    </ligand>
</feature>
<comment type="similarity">
    <text evidence="2">Belongs to the homogentisate dioxygenase family.</text>
</comment>
<dbReference type="Pfam" id="PF20510">
    <property type="entry name" value="HgmA_N"/>
    <property type="match status" value="1"/>
</dbReference>
<organism evidence="14 15">
    <name type="scientific">Micavibrio aeruginosavorus EPB</name>
    <dbReference type="NCBI Taxonomy" id="349215"/>
    <lineage>
        <taxon>Bacteria</taxon>
        <taxon>Pseudomonadati</taxon>
        <taxon>Bdellovibrionota</taxon>
        <taxon>Bdellovibrionia</taxon>
        <taxon>Bdellovibrionales</taxon>
        <taxon>Pseudobdellovibrionaceae</taxon>
        <taxon>Micavibrio</taxon>
    </lineage>
</organism>
<dbReference type="EMBL" id="CP003538">
    <property type="protein sequence ID" value="AGH98146.1"/>
    <property type="molecule type" value="Genomic_DNA"/>
</dbReference>
<proteinExistence type="inferred from homology"/>
<dbReference type="GO" id="GO:0006559">
    <property type="term" value="P:L-phenylalanine catabolic process"/>
    <property type="evidence" value="ECO:0007669"/>
    <property type="project" value="UniProtKB-UniRule"/>
</dbReference>
<keyword evidence="5 14" id="KW-0223">Dioxygenase</keyword>
<dbReference type="STRING" id="349215.A11S_1337"/>
<evidence type="ECO:0000256" key="3">
    <source>
        <dbReference type="ARBA" id="ARBA00022723"/>
    </source>
</evidence>
<evidence type="ECO:0000259" key="13">
    <source>
        <dbReference type="Pfam" id="PF20510"/>
    </source>
</evidence>
<dbReference type="PANTHER" id="PTHR11056:SF0">
    <property type="entry name" value="HOMOGENTISATE 1,2-DIOXYGENASE"/>
    <property type="match status" value="1"/>
</dbReference>
<evidence type="ECO:0000256" key="8">
    <source>
        <dbReference type="ARBA" id="ARBA00023232"/>
    </source>
</evidence>
<evidence type="ECO:0000256" key="4">
    <source>
        <dbReference type="ARBA" id="ARBA00022878"/>
    </source>
</evidence>
<evidence type="ECO:0000256" key="7">
    <source>
        <dbReference type="ARBA" id="ARBA00023004"/>
    </source>
</evidence>
<reference evidence="14 15" key="1">
    <citation type="journal article" date="2013" name="ISME J.">
        <title>By their genes ye shall know them: genomic signatures of predatory bacteria.</title>
        <authorList>
            <person name="Pasternak Z."/>
            <person name="Pietrokovski S."/>
            <person name="Rotem O."/>
            <person name="Gophna U."/>
            <person name="Lurie-Weinberger M.N."/>
            <person name="Jurkevitch E."/>
        </authorList>
    </citation>
    <scope>NUCLEOTIDE SEQUENCE [LARGE SCALE GENOMIC DNA]</scope>
    <source>
        <strain evidence="14">EPB</strain>
    </source>
</reference>
<protein>
    <recommendedName>
        <fullName evidence="9">Homogentisate 1,2-dioxygenase</fullName>
        <ecNumber evidence="9">1.13.11.5</ecNumber>
    </recommendedName>
</protein>
<dbReference type="InterPro" id="IPR005708">
    <property type="entry name" value="Homogentis_dOase"/>
</dbReference>
<dbReference type="Pfam" id="PF04209">
    <property type="entry name" value="HgmA_C"/>
    <property type="match status" value="1"/>
</dbReference>